<dbReference type="OrthoDB" id="9815126at2"/>
<organism evidence="1 2">
    <name type="scientific">Trinickia terrae</name>
    <dbReference type="NCBI Taxonomy" id="2571161"/>
    <lineage>
        <taxon>Bacteria</taxon>
        <taxon>Pseudomonadati</taxon>
        <taxon>Pseudomonadota</taxon>
        <taxon>Betaproteobacteria</taxon>
        <taxon>Burkholderiales</taxon>
        <taxon>Burkholderiaceae</taxon>
        <taxon>Trinickia</taxon>
    </lineage>
</organism>
<dbReference type="Gene3D" id="3.30.1330.40">
    <property type="entry name" value="RutC-like"/>
    <property type="match status" value="1"/>
</dbReference>
<dbReference type="GO" id="GO:0005829">
    <property type="term" value="C:cytosol"/>
    <property type="evidence" value="ECO:0007669"/>
    <property type="project" value="TreeGrafter"/>
</dbReference>
<name>A0A4U1I971_9BURK</name>
<protein>
    <submittedName>
        <fullName evidence="1">RidA family protein</fullName>
    </submittedName>
</protein>
<dbReference type="InterPro" id="IPR006175">
    <property type="entry name" value="YjgF/YER057c/UK114"/>
</dbReference>
<gene>
    <name evidence="1" type="ORF">FAZ69_07705</name>
</gene>
<dbReference type="GO" id="GO:0019239">
    <property type="term" value="F:deaminase activity"/>
    <property type="evidence" value="ECO:0007669"/>
    <property type="project" value="TreeGrafter"/>
</dbReference>
<comment type="caution">
    <text evidence="1">The sequence shown here is derived from an EMBL/GenBank/DDBJ whole genome shotgun (WGS) entry which is preliminary data.</text>
</comment>
<dbReference type="InterPro" id="IPR035959">
    <property type="entry name" value="RutC-like_sf"/>
</dbReference>
<evidence type="ECO:0000313" key="1">
    <source>
        <dbReference type="EMBL" id="TKC90041.1"/>
    </source>
</evidence>
<evidence type="ECO:0000313" key="2">
    <source>
        <dbReference type="Proteomes" id="UP000305539"/>
    </source>
</evidence>
<reference evidence="1 2" key="1">
    <citation type="submission" date="2019-04" db="EMBL/GenBank/DDBJ databases">
        <title>Trinickia sp. 7GSK02, isolated from subtropical forest soil.</title>
        <authorList>
            <person name="Gao Z.-H."/>
            <person name="Qiu L.-H."/>
        </authorList>
    </citation>
    <scope>NUCLEOTIDE SEQUENCE [LARGE SCALE GENOMIC DNA]</scope>
    <source>
        <strain evidence="1 2">7GSK02</strain>
    </source>
</reference>
<accession>A0A4U1I971</accession>
<dbReference type="PANTHER" id="PTHR11803">
    <property type="entry name" value="2-IMINOBUTANOATE/2-IMINOPROPANOATE DEAMINASE RIDA"/>
    <property type="match status" value="1"/>
</dbReference>
<dbReference type="Proteomes" id="UP000305539">
    <property type="component" value="Unassembled WGS sequence"/>
</dbReference>
<dbReference type="RefSeq" id="WP_136893371.1">
    <property type="nucleotide sequence ID" value="NZ_SWJE01000004.1"/>
</dbReference>
<dbReference type="EMBL" id="SWJE01000004">
    <property type="protein sequence ID" value="TKC90041.1"/>
    <property type="molecule type" value="Genomic_DNA"/>
</dbReference>
<sequence>MSKRKSRSINIPGLDHGSAPIPMGARVGNMIFSSGIMGRHAETGEIPDDAEGQAKLVFSNLRAFLEQAGASLEDVGHVTAFIRDDSVRKALNDQWLVYFPDPDDRPARHTLVHSLPGPLKIQLEIIAVVGEGM</sequence>
<keyword evidence="2" id="KW-1185">Reference proteome</keyword>
<dbReference type="SUPFAM" id="SSF55298">
    <property type="entry name" value="YjgF-like"/>
    <property type="match status" value="1"/>
</dbReference>
<dbReference type="PANTHER" id="PTHR11803:SF39">
    <property type="entry name" value="2-IMINOBUTANOATE_2-IMINOPROPANOATE DEAMINASE"/>
    <property type="match status" value="1"/>
</dbReference>
<dbReference type="Pfam" id="PF01042">
    <property type="entry name" value="Ribonuc_L-PSP"/>
    <property type="match status" value="1"/>
</dbReference>
<dbReference type="AlphaFoldDB" id="A0A4U1I971"/>
<proteinExistence type="predicted"/>